<accession>A0AAV4TLY0</accession>
<name>A0AAV4TLY0_CAEEX</name>
<protein>
    <submittedName>
        <fullName evidence="2">Uncharacterized protein</fullName>
    </submittedName>
</protein>
<organism evidence="2 3">
    <name type="scientific">Caerostris extrusa</name>
    <name type="common">Bark spider</name>
    <name type="synonym">Caerostris bankana</name>
    <dbReference type="NCBI Taxonomy" id="172846"/>
    <lineage>
        <taxon>Eukaryota</taxon>
        <taxon>Metazoa</taxon>
        <taxon>Ecdysozoa</taxon>
        <taxon>Arthropoda</taxon>
        <taxon>Chelicerata</taxon>
        <taxon>Arachnida</taxon>
        <taxon>Araneae</taxon>
        <taxon>Araneomorphae</taxon>
        <taxon>Entelegynae</taxon>
        <taxon>Araneoidea</taxon>
        <taxon>Araneidae</taxon>
        <taxon>Caerostris</taxon>
    </lineage>
</organism>
<dbReference type="EMBL" id="BPLR01011383">
    <property type="protein sequence ID" value="GIY46179.1"/>
    <property type="molecule type" value="Genomic_DNA"/>
</dbReference>
<proteinExistence type="predicted"/>
<dbReference type="Proteomes" id="UP001054945">
    <property type="component" value="Unassembled WGS sequence"/>
</dbReference>
<evidence type="ECO:0000313" key="3">
    <source>
        <dbReference type="Proteomes" id="UP001054945"/>
    </source>
</evidence>
<feature type="compositionally biased region" description="Basic and acidic residues" evidence="1">
    <location>
        <begin position="21"/>
        <end position="33"/>
    </location>
</feature>
<sequence>MMMPTAVTCHHHQVSIHPSKAVRDMSSEKKRASGDAAFGSPKSRGATVVKKRVAAIWHKKVIYSFELIYKDISKEKTPHSFA</sequence>
<keyword evidence="3" id="KW-1185">Reference proteome</keyword>
<reference evidence="2 3" key="1">
    <citation type="submission" date="2021-06" db="EMBL/GenBank/DDBJ databases">
        <title>Caerostris extrusa draft genome.</title>
        <authorList>
            <person name="Kono N."/>
            <person name="Arakawa K."/>
        </authorList>
    </citation>
    <scope>NUCLEOTIDE SEQUENCE [LARGE SCALE GENOMIC DNA]</scope>
</reference>
<evidence type="ECO:0000313" key="2">
    <source>
        <dbReference type="EMBL" id="GIY46179.1"/>
    </source>
</evidence>
<dbReference type="AlphaFoldDB" id="A0AAV4TLY0"/>
<gene>
    <name evidence="2" type="ORF">CEXT_159751</name>
</gene>
<evidence type="ECO:0000256" key="1">
    <source>
        <dbReference type="SAM" id="MobiDB-lite"/>
    </source>
</evidence>
<feature type="region of interest" description="Disordered" evidence="1">
    <location>
        <begin position="1"/>
        <end position="42"/>
    </location>
</feature>
<comment type="caution">
    <text evidence="2">The sequence shown here is derived from an EMBL/GenBank/DDBJ whole genome shotgun (WGS) entry which is preliminary data.</text>
</comment>